<accession>A0A3M2KQP6</accession>
<feature type="region of interest" description="Disordered" evidence="1">
    <location>
        <begin position="289"/>
        <end position="357"/>
    </location>
</feature>
<dbReference type="AlphaFoldDB" id="A0A3M2KQP6"/>
<evidence type="ECO:0000313" key="2">
    <source>
        <dbReference type="EMBL" id="RMI27977.1"/>
    </source>
</evidence>
<reference evidence="2 3" key="1">
    <citation type="submission" date="2018-10" db="EMBL/GenBank/DDBJ databases">
        <title>Isolation from cow dung.</title>
        <authorList>
            <person name="Ling L."/>
        </authorList>
    </citation>
    <scope>NUCLEOTIDE SEQUENCE [LARGE SCALE GENOMIC DNA]</scope>
    <source>
        <strain evidence="2 3">NEAU-LL90</strain>
    </source>
</reference>
<dbReference type="RefSeq" id="WP_122191916.1">
    <property type="nucleotide sequence ID" value="NZ_RFFH01000027.1"/>
</dbReference>
<comment type="caution">
    <text evidence="2">The sequence shown here is derived from an EMBL/GenBank/DDBJ whole genome shotgun (WGS) entry which is preliminary data.</text>
</comment>
<feature type="region of interest" description="Disordered" evidence="1">
    <location>
        <begin position="63"/>
        <end position="85"/>
    </location>
</feature>
<organism evidence="2 3">
    <name type="scientific">Nocardia stercoris</name>
    <dbReference type="NCBI Taxonomy" id="2483361"/>
    <lineage>
        <taxon>Bacteria</taxon>
        <taxon>Bacillati</taxon>
        <taxon>Actinomycetota</taxon>
        <taxon>Actinomycetes</taxon>
        <taxon>Mycobacteriales</taxon>
        <taxon>Nocardiaceae</taxon>
        <taxon>Nocardia</taxon>
    </lineage>
</organism>
<keyword evidence="3" id="KW-1185">Reference proteome</keyword>
<dbReference type="EMBL" id="RFFH01000027">
    <property type="protein sequence ID" value="RMI27977.1"/>
    <property type="molecule type" value="Genomic_DNA"/>
</dbReference>
<dbReference type="InterPro" id="IPR043128">
    <property type="entry name" value="Rev_trsase/Diguanyl_cyclase"/>
</dbReference>
<name>A0A3M2KQP6_9NOCA</name>
<gene>
    <name evidence="2" type="ORF">EBN03_32025</name>
</gene>
<dbReference type="Gene3D" id="3.30.70.270">
    <property type="match status" value="1"/>
</dbReference>
<protein>
    <submittedName>
        <fullName evidence="2">Uncharacterized protein</fullName>
    </submittedName>
</protein>
<sequence>MFATEELSRTGRELFLRLNHTFGDLSRGVSTAERSTVRAIVDSAYDAMRADAEGPLHLAVNPVERRRGQLRPPKGRPPTYQKPDRVRRRRFNQEVRAARELDNWQQMSERLYQPLLRDNVTGFYDGRLDHFKMSEIERAQEFVRESETTAYWAAGDIANLGGLNARFSNRADAANVHFKGLTDIFHDTFREAGGTVVPMRTGGDEIGAVVVGLDERQMAAATAKMRERTADYARTHGLTDIEHPKHPGEPEHFGVGLHTGYAEIVPGVAAKDTLTDAEAGINWDKLRRNHVAGEPGPASGAHGPDAGTAHTATRGDAAGLRHGGGGSESEIAGRAGSGSPGRTELSEYPSPDTLHRQQWDDKVRQAWDMPDWHAQADHLFTPYPKDGVTDYYDGRLSDFKVSELKRAQNYLNRYGATGHWVSGDIANLGGLNAFYEDRSEFANVHFKGLTDILHSTLAEAGGAVVPLRTGGDEVGAVVIGLSNERMAAAMQSVREQAGAYAEEHGLTGIEHPKHPGDPAYFGVGLHTGYAEIVPGIDVRETLRAADLGMDLSKAG</sequence>
<proteinExistence type="predicted"/>
<dbReference type="Proteomes" id="UP000279275">
    <property type="component" value="Unassembled WGS sequence"/>
</dbReference>
<dbReference type="OrthoDB" id="5969911at2"/>
<evidence type="ECO:0000313" key="3">
    <source>
        <dbReference type="Proteomes" id="UP000279275"/>
    </source>
</evidence>
<evidence type="ECO:0000256" key="1">
    <source>
        <dbReference type="SAM" id="MobiDB-lite"/>
    </source>
</evidence>